<keyword evidence="4" id="KW-1133">Transmembrane helix</keyword>
<dbReference type="SUPFAM" id="SSF52540">
    <property type="entry name" value="P-loop containing nucleoside triphosphate hydrolases"/>
    <property type="match status" value="1"/>
</dbReference>
<dbReference type="InterPro" id="IPR027417">
    <property type="entry name" value="P-loop_NTPase"/>
</dbReference>
<keyword evidence="8" id="KW-1185">Reference proteome</keyword>
<sequence length="154" mass="18015">MAMARLFHHKPQFAILDECTHSVSVDMEGYIGNHYAGVKYLDNVQLEHILEREGGWDSVQDWMDVLSVGEKQRMAMARLFHHKPQFAILDECTHLVSVDMEGYICNHYAGVGITLFTLSHRKCLWKHHEYYLHLDGRRNYEFKQITEDTVEFGS</sequence>
<dbReference type="InterPro" id="IPR003439">
    <property type="entry name" value="ABC_transporter-like_ATP-bd"/>
</dbReference>
<organism evidence="7 8">
    <name type="scientific">Myotis brandtii</name>
    <name type="common">Brandt's bat</name>
    <dbReference type="NCBI Taxonomy" id="109478"/>
    <lineage>
        <taxon>Eukaryota</taxon>
        <taxon>Metazoa</taxon>
        <taxon>Chordata</taxon>
        <taxon>Craniata</taxon>
        <taxon>Vertebrata</taxon>
        <taxon>Euteleostomi</taxon>
        <taxon>Mammalia</taxon>
        <taxon>Eutheria</taxon>
        <taxon>Laurasiatheria</taxon>
        <taxon>Chiroptera</taxon>
        <taxon>Yangochiroptera</taxon>
        <taxon>Vespertilionidae</taxon>
        <taxon>Myotis</taxon>
    </lineage>
</organism>
<dbReference type="GO" id="GO:0042626">
    <property type="term" value="F:ATPase-coupled transmembrane transporter activity"/>
    <property type="evidence" value="ECO:0007669"/>
    <property type="project" value="TreeGrafter"/>
</dbReference>
<keyword evidence="2" id="KW-0813">Transport</keyword>
<keyword evidence="3" id="KW-0812">Transmembrane</keyword>
<reference evidence="7 8" key="1">
    <citation type="journal article" date="2013" name="Nat. Commun.">
        <title>Genome analysis reveals insights into physiology and longevity of the Brandt's bat Myotis brandtii.</title>
        <authorList>
            <person name="Seim I."/>
            <person name="Fang X."/>
            <person name="Xiong Z."/>
            <person name="Lobanov A.V."/>
            <person name="Huang Z."/>
            <person name="Ma S."/>
            <person name="Feng Y."/>
            <person name="Turanov A.A."/>
            <person name="Zhu Y."/>
            <person name="Lenz T.L."/>
            <person name="Gerashchenko M.V."/>
            <person name="Fan D."/>
            <person name="Hee Yim S."/>
            <person name="Yao X."/>
            <person name="Jordan D."/>
            <person name="Xiong Y."/>
            <person name="Ma Y."/>
            <person name="Lyapunov A.N."/>
            <person name="Chen G."/>
            <person name="Kulakova O.I."/>
            <person name="Sun Y."/>
            <person name="Lee S.G."/>
            <person name="Bronson R.T."/>
            <person name="Moskalev A.A."/>
            <person name="Sunyaev S.R."/>
            <person name="Zhang G."/>
            <person name="Krogh A."/>
            <person name="Wang J."/>
            <person name="Gladyshev V.N."/>
        </authorList>
    </citation>
    <scope>NUCLEOTIDE SEQUENCE [LARGE SCALE GENOMIC DNA]</scope>
</reference>
<proteinExistence type="inferred from homology"/>
<dbReference type="EMBL" id="KE161185">
    <property type="protein sequence ID" value="EPQ02143.1"/>
    <property type="molecule type" value="Genomic_DNA"/>
</dbReference>
<evidence type="ECO:0000256" key="5">
    <source>
        <dbReference type="ARBA" id="ARBA00023136"/>
    </source>
</evidence>
<keyword evidence="5" id="KW-0472">Membrane</keyword>
<evidence type="ECO:0000256" key="1">
    <source>
        <dbReference type="ARBA" id="ARBA00008575"/>
    </source>
</evidence>
<dbReference type="GO" id="GO:0042760">
    <property type="term" value="P:very long-chain fatty acid catabolic process"/>
    <property type="evidence" value="ECO:0007669"/>
    <property type="project" value="TreeGrafter"/>
</dbReference>
<evidence type="ECO:0000256" key="2">
    <source>
        <dbReference type="ARBA" id="ARBA00022448"/>
    </source>
</evidence>
<dbReference type="InterPro" id="IPR050835">
    <property type="entry name" value="ABC_transporter_sub-D"/>
</dbReference>
<dbReference type="AlphaFoldDB" id="S7NWX2"/>
<dbReference type="PANTHER" id="PTHR11384">
    <property type="entry name" value="ATP-BINDING CASSETTE, SUB-FAMILY D MEMBER"/>
    <property type="match status" value="1"/>
</dbReference>
<evidence type="ECO:0000256" key="3">
    <source>
        <dbReference type="ARBA" id="ARBA00022692"/>
    </source>
</evidence>
<dbReference type="GO" id="GO:0006635">
    <property type="term" value="P:fatty acid beta-oxidation"/>
    <property type="evidence" value="ECO:0007669"/>
    <property type="project" value="TreeGrafter"/>
</dbReference>
<keyword evidence="7" id="KW-0067">ATP-binding</keyword>
<name>S7NWX2_MYOBR</name>
<dbReference type="Proteomes" id="UP000052978">
    <property type="component" value="Unassembled WGS sequence"/>
</dbReference>
<accession>S7NWX2</accession>
<dbReference type="GO" id="GO:0005524">
    <property type="term" value="F:ATP binding"/>
    <property type="evidence" value="ECO:0007669"/>
    <property type="project" value="UniProtKB-KW"/>
</dbReference>
<comment type="similarity">
    <text evidence="1">Belongs to the ABC transporter superfamily. ABCD family. Peroxisomal fatty acyl CoA transporter (TC 3.A.1.203) subfamily.</text>
</comment>
<dbReference type="GO" id="GO:0016887">
    <property type="term" value="F:ATP hydrolysis activity"/>
    <property type="evidence" value="ECO:0007669"/>
    <property type="project" value="InterPro"/>
</dbReference>
<dbReference type="GO" id="GO:0015910">
    <property type="term" value="P:long-chain fatty acid import into peroxisome"/>
    <property type="evidence" value="ECO:0007669"/>
    <property type="project" value="TreeGrafter"/>
</dbReference>
<dbReference type="Gene3D" id="3.40.50.300">
    <property type="entry name" value="P-loop containing nucleotide triphosphate hydrolases"/>
    <property type="match status" value="1"/>
</dbReference>
<dbReference type="GO" id="GO:0005778">
    <property type="term" value="C:peroxisomal membrane"/>
    <property type="evidence" value="ECO:0007669"/>
    <property type="project" value="TreeGrafter"/>
</dbReference>
<dbReference type="Pfam" id="PF00005">
    <property type="entry name" value="ABC_tran"/>
    <property type="match status" value="1"/>
</dbReference>
<evidence type="ECO:0000259" key="6">
    <source>
        <dbReference type="Pfam" id="PF00005"/>
    </source>
</evidence>
<dbReference type="GO" id="GO:0007031">
    <property type="term" value="P:peroxisome organization"/>
    <property type="evidence" value="ECO:0007669"/>
    <property type="project" value="TreeGrafter"/>
</dbReference>
<gene>
    <name evidence="7" type="ORF">D623_10016619</name>
</gene>
<evidence type="ECO:0000313" key="8">
    <source>
        <dbReference type="Proteomes" id="UP000052978"/>
    </source>
</evidence>
<feature type="domain" description="ABC transporter" evidence="6">
    <location>
        <begin position="43"/>
        <end position="93"/>
    </location>
</feature>
<dbReference type="PANTHER" id="PTHR11384:SF62">
    <property type="entry name" value="ATP-BINDING CASSETTE SUB-FAMILY D MEMBER 3"/>
    <property type="match status" value="1"/>
</dbReference>
<evidence type="ECO:0000313" key="7">
    <source>
        <dbReference type="EMBL" id="EPQ02143.1"/>
    </source>
</evidence>
<keyword evidence="7" id="KW-0547">Nucleotide-binding</keyword>
<evidence type="ECO:0000256" key="4">
    <source>
        <dbReference type="ARBA" id="ARBA00022989"/>
    </source>
</evidence>
<dbReference type="GO" id="GO:0005324">
    <property type="term" value="F:long-chain fatty acid transmembrane transporter activity"/>
    <property type="evidence" value="ECO:0007669"/>
    <property type="project" value="TreeGrafter"/>
</dbReference>
<protein>
    <submittedName>
        <fullName evidence="7">ATP-binding cassette sub-family D member 3</fullName>
    </submittedName>
</protein>